<protein>
    <submittedName>
        <fullName evidence="1">Uncharacterized protein</fullName>
    </submittedName>
</protein>
<sequence length="82" mass="9582">MPVFTIRYDLTERTVQEVDIEADTLDEAKRIVEEYEFDNSDQREVTSYEWSLDNVRTKEDDDALAAKWAERAAGTWHPGDEV</sequence>
<organism evidence="1 2">
    <name type="scientific">Sphingopyxis flava</name>
    <dbReference type="NCBI Taxonomy" id="1507287"/>
    <lineage>
        <taxon>Bacteria</taxon>
        <taxon>Pseudomonadati</taxon>
        <taxon>Pseudomonadota</taxon>
        <taxon>Alphaproteobacteria</taxon>
        <taxon>Sphingomonadales</taxon>
        <taxon>Sphingomonadaceae</taxon>
        <taxon>Sphingopyxis</taxon>
    </lineage>
</organism>
<gene>
    <name evidence="1" type="ORF">SAMN06295937_1011127</name>
</gene>
<keyword evidence="2" id="KW-1185">Reference proteome</keyword>
<dbReference type="RefSeq" id="WP_139375752.1">
    <property type="nucleotide sequence ID" value="NZ_FUYP01000011.1"/>
</dbReference>
<dbReference type="AlphaFoldDB" id="A0A1T5CU82"/>
<proteinExistence type="predicted"/>
<name>A0A1T5CU82_9SPHN</name>
<evidence type="ECO:0000313" key="1">
    <source>
        <dbReference type="EMBL" id="SKB63055.1"/>
    </source>
</evidence>
<dbReference type="Proteomes" id="UP000190044">
    <property type="component" value="Unassembled WGS sequence"/>
</dbReference>
<evidence type="ECO:0000313" key="2">
    <source>
        <dbReference type="Proteomes" id="UP000190044"/>
    </source>
</evidence>
<reference evidence="2" key="1">
    <citation type="submission" date="2017-02" db="EMBL/GenBank/DDBJ databases">
        <authorList>
            <person name="Varghese N."/>
            <person name="Submissions S."/>
        </authorList>
    </citation>
    <scope>NUCLEOTIDE SEQUENCE [LARGE SCALE GENOMIC DNA]</scope>
    <source>
        <strain evidence="2">R11H</strain>
    </source>
</reference>
<accession>A0A1T5CU82</accession>
<dbReference type="EMBL" id="FUYP01000011">
    <property type="protein sequence ID" value="SKB63055.1"/>
    <property type="molecule type" value="Genomic_DNA"/>
</dbReference>